<dbReference type="EMBL" id="KZ996623">
    <property type="protein sequence ID" value="RKO88581.1"/>
    <property type="molecule type" value="Genomic_DNA"/>
</dbReference>
<evidence type="ECO:0000256" key="1">
    <source>
        <dbReference type="SAM" id="MobiDB-lite"/>
    </source>
</evidence>
<evidence type="ECO:0000313" key="3">
    <source>
        <dbReference type="Proteomes" id="UP000269721"/>
    </source>
</evidence>
<dbReference type="GO" id="GO:0005634">
    <property type="term" value="C:nucleus"/>
    <property type="evidence" value="ECO:0007669"/>
    <property type="project" value="TreeGrafter"/>
</dbReference>
<dbReference type="Proteomes" id="UP000269721">
    <property type="component" value="Unassembled WGS sequence"/>
</dbReference>
<dbReference type="AlphaFoldDB" id="A0A4P9W7W0"/>
<dbReference type="PANTHER" id="PTHR14091">
    <property type="entry name" value="PERIODIC TRYPTOPHAN PROTEIN 1"/>
    <property type="match status" value="1"/>
</dbReference>
<organism evidence="2 3">
    <name type="scientific">Blyttiomyces helicus</name>
    <dbReference type="NCBI Taxonomy" id="388810"/>
    <lineage>
        <taxon>Eukaryota</taxon>
        <taxon>Fungi</taxon>
        <taxon>Fungi incertae sedis</taxon>
        <taxon>Chytridiomycota</taxon>
        <taxon>Chytridiomycota incertae sedis</taxon>
        <taxon>Chytridiomycetes</taxon>
        <taxon>Chytridiomycetes incertae sedis</taxon>
        <taxon>Blyttiomyces</taxon>
    </lineage>
</organism>
<dbReference type="PANTHER" id="PTHR14091:SF0">
    <property type="entry name" value="PERIODIC TRYPTOPHAN PROTEIN 1 HOMOLOG"/>
    <property type="match status" value="1"/>
</dbReference>
<protein>
    <submittedName>
        <fullName evidence="2">Uncharacterized protein</fullName>
    </submittedName>
</protein>
<gene>
    <name evidence="2" type="ORF">BDK51DRAFT_38834</name>
</gene>
<feature type="non-terminal residue" evidence="2">
    <location>
        <position position="113"/>
    </location>
</feature>
<feature type="compositionally biased region" description="Acidic residues" evidence="1">
    <location>
        <begin position="102"/>
        <end position="113"/>
    </location>
</feature>
<keyword evidence="3" id="KW-1185">Reference proteome</keyword>
<dbReference type="InterPro" id="IPR044285">
    <property type="entry name" value="PWP1"/>
</dbReference>
<feature type="compositionally biased region" description="Acidic residues" evidence="1">
    <location>
        <begin position="64"/>
        <end position="93"/>
    </location>
</feature>
<sequence>MISSLAWVRKGAAATAPTRYRLTDEEYSRIAAQIGAELDDARADLDGVQPTPADADAETSAVAVEEEVEGNGDDEEMDSEGEELEVQDVEGQDELAKYNLDNYDEEDKEEGQN</sequence>
<reference evidence="3" key="1">
    <citation type="journal article" date="2018" name="Nat. Microbiol.">
        <title>Leveraging single-cell genomics to expand the fungal tree of life.</title>
        <authorList>
            <person name="Ahrendt S.R."/>
            <person name="Quandt C.A."/>
            <person name="Ciobanu D."/>
            <person name="Clum A."/>
            <person name="Salamov A."/>
            <person name="Andreopoulos B."/>
            <person name="Cheng J.F."/>
            <person name="Woyke T."/>
            <person name="Pelin A."/>
            <person name="Henrissat B."/>
            <person name="Reynolds N.K."/>
            <person name="Benny G.L."/>
            <person name="Smith M.E."/>
            <person name="James T.Y."/>
            <person name="Grigoriev I.V."/>
        </authorList>
    </citation>
    <scope>NUCLEOTIDE SEQUENCE [LARGE SCALE GENOMIC DNA]</scope>
</reference>
<evidence type="ECO:0000313" key="2">
    <source>
        <dbReference type="EMBL" id="RKO88581.1"/>
    </source>
</evidence>
<dbReference type="GO" id="GO:0006364">
    <property type="term" value="P:rRNA processing"/>
    <property type="evidence" value="ECO:0007669"/>
    <property type="project" value="InterPro"/>
</dbReference>
<accession>A0A4P9W7W0</accession>
<dbReference type="OrthoDB" id="270624at2759"/>
<feature type="region of interest" description="Disordered" evidence="1">
    <location>
        <begin position="41"/>
        <end position="113"/>
    </location>
</feature>
<name>A0A4P9W7W0_9FUNG</name>
<proteinExistence type="predicted"/>